<comment type="caution">
    <text evidence="2">The sequence shown here is derived from an EMBL/GenBank/DDBJ whole genome shotgun (WGS) entry which is preliminary data.</text>
</comment>
<feature type="compositionally biased region" description="Basic residues" evidence="1">
    <location>
        <begin position="209"/>
        <end position="220"/>
    </location>
</feature>
<dbReference type="InterPro" id="IPR021549">
    <property type="entry name" value="DUF2894"/>
</dbReference>
<dbReference type="EMBL" id="JBFOHL010000001">
    <property type="protein sequence ID" value="MEW9622838.1"/>
    <property type="molecule type" value="Genomic_DNA"/>
</dbReference>
<dbReference type="Pfam" id="PF11445">
    <property type="entry name" value="DUF2894"/>
    <property type="match status" value="1"/>
</dbReference>
<evidence type="ECO:0000313" key="3">
    <source>
        <dbReference type="Proteomes" id="UP001556170"/>
    </source>
</evidence>
<feature type="compositionally biased region" description="Low complexity" evidence="1">
    <location>
        <begin position="104"/>
        <end position="115"/>
    </location>
</feature>
<protein>
    <submittedName>
        <fullName evidence="2">DUF2894 domain-containing protein</fullName>
    </submittedName>
</protein>
<sequence length="220" mass="23550">MRAEPGDAHARLDAWRRQGADRVDPLRFAWMAALAQRAARHDGAVRRRLDRRLQELADAYAALLADPPAAKPPRGADESPLRQLLAQFGSAPRRDAAPQPASVAQAGEPGGQAPAIDTAPMPVLDEFRQLWSRIRIDSLLRQCLDSLSADAGPLHSSVLTYRAMALMREVSPGYLQHFVAYADVLTWMEPLGGGAAGGGDADGAAGARKPAHAGGGRRKR</sequence>
<dbReference type="RefSeq" id="WP_367843148.1">
    <property type="nucleotide sequence ID" value="NZ_JBFOHL010000001.1"/>
</dbReference>
<accession>A0ABV3QLU6</accession>
<evidence type="ECO:0000313" key="2">
    <source>
        <dbReference type="EMBL" id="MEW9622838.1"/>
    </source>
</evidence>
<name>A0ABV3QLU6_9GAMM</name>
<reference evidence="2 3" key="1">
    <citation type="submission" date="2024-06" db="EMBL/GenBank/DDBJ databases">
        <authorList>
            <person name="Woo H."/>
        </authorList>
    </citation>
    <scope>NUCLEOTIDE SEQUENCE [LARGE SCALE GENOMIC DNA]</scope>
    <source>
        <strain evidence="2 3">S2-g</strain>
    </source>
</reference>
<gene>
    <name evidence="2" type="ORF">ABQJ56_01140</name>
</gene>
<proteinExistence type="predicted"/>
<evidence type="ECO:0000256" key="1">
    <source>
        <dbReference type="SAM" id="MobiDB-lite"/>
    </source>
</evidence>
<feature type="region of interest" description="Disordered" evidence="1">
    <location>
        <begin position="91"/>
        <end position="119"/>
    </location>
</feature>
<feature type="region of interest" description="Disordered" evidence="1">
    <location>
        <begin position="196"/>
        <end position="220"/>
    </location>
</feature>
<keyword evidence="3" id="KW-1185">Reference proteome</keyword>
<organism evidence="2 3">
    <name type="scientific">Rhodanobacter geophilus</name>
    <dbReference type="NCBI Taxonomy" id="3162488"/>
    <lineage>
        <taxon>Bacteria</taxon>
        <taxon>Pseudomonadati</taxon>
        <taxon>Pseudomonadota</taxon>
        <taxon>Gammaproteobacteria</taxon>
        <taxon>Lysobacterales</taxon>
        <taxon>Rhodanobacteraceae</taxon>
        <taxon>Rhodanobacter</taxon>
    </lineage>
</organism>
<dbReference type="Proteomes" id="UP001556170">
    <property type="component" value="Unassembled WGS sequence"/>
</dbReference>